<name>A0ABT9W679_9BACL</name>
<dbReference type="EMBL" id="JAUSTI010000001">
    <property type="protein sequence ID" value="MDQ0168757.1"/>
    <property type="molecule type" value="Genomic_DNA"/>
</dbReference>
<protein>
    <recommendedName>
        <fullName evidence="3">DUF5659 domain-containing protein</fullName>
    </recommendedName>
</protein>
<comment type="caution">
    <text evidence="1">The sequence shown here is derived from an EMBL/GenBank/DDBJ whole genome shotgun (WGS) entry which is preliminary data.</text>
</comment>
<keyword evidence="2" id="KW-1185">Reference proteome</keyword>
<evidence type="ECO:0000313" key="1">
    <source>
        <dbReference type="EMBL" id="MDQ0168757.1"/>
    </source>
</evidence>
<accession>A0ABT9W679</accession>
<gene>
    <name evidence="1" type="ORF">J2T19_000194</name>
</gene>
<proteinExistence type="predicted"/>
<dbReference type="Proteomes" id="UP001233836">
    <property type="component" value="Unassembled WGS sequence"/>
</dbReference>
<reference evidence="1 2" key="1">
    <citation type="submission" date="2023-07" db="EMBL/GenBank/DDBJ databases">
        <title>Sorghum-associated microbial communities from plants grown in Nebraska, USA.</title>
        <authorList>
            <person name="Schachtman D."/>
        </authorList>
    </citation>
    <scope>NUCLEOTIDE SEQUENCE [LARGE SCALE GENOMIC DNA]</scope>
    <source>
        <strain evidence="1 2">DS1314</strain>
    </source>
</reference>
<sequence length="58" mass="6751">MINAYLYCYSPAMYHFLRAKGIRYICVGVNEKTGGRFWLFEKSDTVRTALDEYSVSSK</sequence>
<evidence type="ECO:0008006" key="3">
    <source>
        <dbReference type="Google" id="ProtNLM"/>
    </source>
</evidence>
<evidence type="ECO:0000313" key="2">
    <source>
        <dbReference type="Proteomes" id="UP001233836"/>
    </source>
</evidence>
<organism evidence="1 2">
    <name type="scientific">Paenibacillus tundrae</name>
    <dbReference type="NCBI Taxonomy" id="528187"/>
    <lineage>
        <taxon>Bacteria</taxon>
        <taxon>Bacillati</taxon>
        <taxon>Bacillota</taxon>
        <taxon>Bacilli</taxon>
        <taxon>Bacillales</taxon>
        <taxon>Paenibacillaceae</taxon>
        <taxon>Paenibacillus</taxon>
    </lineage>
</organism>